<dbReference type="GO" id="GO:0009279">
    <property type="term" value="C:cell outer membrane"/>
    <property type="evidence" value="ECO:0007669"/>
    <property type="project" value="UniProtKB-SubCell"/>
</dbReference>
<organism evidence="7 8">
    <name type="scientific">Enhygromyxa salina</name>
    <dbReference type="NCBI Taxonomy" id="215803"/>
    <lineage>
        <taxon>Bacteria</taxon>
        <taxon>Pseudomonadati</taxon>
        <taxon>Myxococcota</taxon>
        <taxon>Polyangia</taxon>
        <taxon>Nannocystales</taxon>
        <taxon>Nannocystaceae</taxon>
        <taxon>Enhygromyxa</taxon>
    </lineage>
</organism>
<dbReference type="PROSITE" id="PS01068">
    <property type="entry name" value="OMPA_1"/>
    <property type="match status" value="1"/>
</dbReference>
<dbReference type="InterPro" id="IPR050330">
    <property type="entry name" value="Bact_OuterMem_StrucFunc"/>
</dbReference>
<dbReference type="AlphaFoldDB" id="A0A2S9YUJ6"/>
<dbReference type="InterPro" id="IPR006665">
    <property type="entry name" value="OmpA-like"/>
</dbReference>
<dbReference type="PRINTS" id="PR01021">
    <property type="entry name" value="OMPADOMAIN"/>
</dbReference>
<comment type="caution">
    <text evidence="7">The sequence shown here is derived from an EMBL/GenBank/DDBJ whole genome shotgun (WGS) entry which is preliminary data.</text>
</comment>
<dbReference type="Gene3D" id="3.30.1330.60">
    <property type="entry name" value="OmpA-like domain"/>
    <property type="match status" value="1"/>
</dbReference>
<evidence type="ECO:0000256" key="4">
    <source>
        <dbReference type="PROSITE-ProRule" id="PRU00473"/>
    </source>
</evidence>
<reference evidence="7 8" key="1">
    <citation type="submission" date="2018-03" db="EMBL/GenBank/DDBJ databases">
        <title>Draft Genome Sequences of the Obligatory Marine Myxobacteria Enhygromyxa salina SWB007.</title>
        <authorList>
            <person name="Poehlein A."/>
            <person name="Moghaddam J.A."/>
            <person name="Harms H."/>
            <person name="Alanjari M."/>
            <person name="Koenig G.M."/>
            <person name="Daniel R."/>
            <person name="Schaeberle T.F."/>
        </authorList>
    </citation>
    <scope>NUCLEOTIDE SEQUENCE [LARGE SCALE GENOMIC DNA]</scope>
    <source>
        <strain evidence="7 8">SWB007</strain>
    </source>
</reference>
<evidence type="ECO:0000313" key="7">
    <source>
        <dbReference type="EMBL" id="PRQ08766.1"/>
    </source>
</evidence>
<dbReference type="Proteomes" id="UP000238823">
    <property type="component" value="Unassembled WGS sequence"/>
</dbReference>
<evidence type="ECO:0000256" key="3">
    <source>
        <dbReference type="ARBA" id="ARBA00023237"/>
    </source>
</evidence>
<evidence type="ECO:0000313" key="8">
    <source>
        <dbReference type="Proteomes" id="UP000238823"/>
    </source>
</evidence>
<keyword evidence="2 4" id="KW-0472">Membrane</keyword>
<evidence type="ECO:0000256" key="5">
    <source>
        <dbReference type="SAM" id="MobiDB-lite"/>
    </source>
</evidence>
<evidence type="ECO:0000256" key="2">
    <source>
        <dbReference type="ARBA" id="ARBA00023136"/>
    </source>
</evidence>
<dbReference type="Pfam" id="PF00691">
    <property type="entry name" value="OmpA"/>
    <property type="match status" value="1"/>
</dbReference>
<dbReference type="Gene3D" id="3.90.1720.10">
    <property type="entry name" value="endopeptidase domain like (from Nostoc punctiforme)"/>
    <property type="match status" value="1"/>
</dbReference>
<evidence type="ECO:0000259" key="6">
    <source>
        <dbReference type="PROSITE" id="PS51123"/>
    </source>
</evidence>
<accession>A0A2S9YUJ6</accession>
<keyword evidence="3" id="KW-0998">Cell outer membrane</keyword>
<dbReference type="SUPFAM" id="SSF54001">
    <property type="entry name" value="Cysteine proteinases"/>
    <property type="match status" value="1"/>
</dbReference>
<dbReference type="PANTHER" id="PTHR30329">
    <property type="entry name" value="STATOR ELEMENT OF FLAGELLAR MOTOR COMPLEX"/>
    <property type="match status" value="1"/>
</dbReference>
<dbReference type="InterPro" id="IPR036737">
    <property type="entry name" value="OmpA-like_sf"/>
</dbReference>
<dbReference type="SUPFAM" id="SSF103088">
    <property type="entry name" value="OmpA-like"/>
    <property type="match status" value="1"/>
</dbReference>
<name>A0A2S9YUJ6_9BACT</name>
<sequence length="602" mass="65016">MADSTTPDKAPTFAPVYTDGPVPLPGDEPEIAIVAGVDGRPVVVPTITPGAVIAFPAGDARPPKEIYVRRRTTEGEDLGETLTLPVRPPIDKADSNVGFEIPQLPHGIYDIWYAGGRPSKSPPPLVEPPDPTASQWLTIQIKPQLRPVDAVVSGRPGTTVEVAVGVAGGKPTDPTEVTLSGFTSTIRLAPGQSKRVPVGADGLARFKVKIGSDGDVYLAATSETFAPVAIRVVGGPEYPIRDHRLQPGDLLLCQGSGFVSTSIQRLEREQLGPPTSQAVPGCSATRERPWYSHVAVYLDHGETAEMLDSGLLLHSLEQTQKQCTTLDVYRREGITEDEQQRIVASVRAYGYRPYAYGQIAKMAQLATVTGTTSDWKVWIAGFIGGAGLNILAKLKAWFKGEPFVPLYTGPVKGRAAMICSELAAWSYHDADVEFEVAPWWPIMESEGMLGTLNEQMDYTTPNMIARSLDATFQFQSWPAVPPQVVVCSDQIRLGEGLEFDTGSAVIREADEDLLAQLVAVLAADPGIKDISVEGHTDSVGSDEDNIRLSQARAEAVRLWMVEHGVAASRLSSVGHGEAQPLVANDTRANRHRNRRVEFRRAP</sequence>
<dbReference type="InterPro" id="IPR038765">
    <property type="entry name" value="Papain-like_cys_pep_sf"/>
</dbReference>
<feature type="region of interest" description="Disordered" evidence="5">
    <location>
        <begin position="578"/>
        <end position="602"/>
    </location>
</feature>
<protein>
    <submittedName>
        <fullName evidence="7">Outer membrane porin F</fullName>
    </submittedName>
</protein>
<dbReference type="InterPro" id="IPR006690">
    <property type="entry name" value="OMPA-like_CS"/>
</dbReference>
<dbReference type="CDD" id="cd07185">
    <property type="entry name" value="OmpA_C-like"/>
    <property type="match status" value="1"/>
</dbReference>
<gene>
    <name evidence="7" type="primary">oprF_3</name>
    <name evidence="7" type="ORF">ENSA7_13980</name>
</gene>
<feature type="domain" description="OmpA-like" evidence="6">
    <location>
        <begin position="486"/>
        <end position="602"/>
    </location>
</feature>
<proteinExistence type="predicted"/>
<dbReference type="PROSITE" id="PS51123">
    <property type="entry name" value="OMPA_2"/>
    <property type="match status" value="1"/>
</dbReference>
<dbReference type="PANTHER" id="PTHR30329:SF21">
    <property type="entry name" value="LIPOPROTEIN YIAD-RELATED"/>
    <property type="match status" value="1"/>
</dbReference>
<dbReference type="InterPro" id="IPR006664">
    <property type="entry name" value="OMP_bac"/>
</dbReference>
<evidence type="ECO:0000256" key="1">
    <source>
        <dbReference type="ARBA" id="ARBA00004442"/>
    </source>
</evidence>
<comment type="subcellular location">
    <subcellularLocation>
        <location evidence="1">Cell outer membrane</location>
    </subcellularLocation>
</comment>
<dbReference type="EMBL" id="PVNL01000035">
    <property type="protein sequence ID" value="PRQ08766.1"/>
    <property type="molecule type" value="Genomic_DNA"/>
</dbReference>